<evidence type="ECO:0000313" key="8">
    <source>
        <dbReference type="Proteomes" id="UP000233517"/>
    </source>
</evidence>
<comment type="function">
    <text evidence="5 6">Binds directly to 23S ribosomal RNA and is necessary for the in vitro assembly process of the 50S ribosomal subunit. It is not involved in the protein synthesizing functions of that subunit.</text>
</comment>
<evidence type="ECO:0000313" key="7">
    <source>
        <dbReference type="EMBL" id="PKM91631.1"/>
    </source>
</evidence>
<dbReference type="PANTHER" id="PTHR10986">
    <property type="entry name" value="39S RIBOSOMAL PROTEIN L20"/>
    <property type="match status" value="1"/>
</dbReference>
<dbReference type="Gene3D" id="6.10.160.10">
    <property type="match status" value="1"/>
</dbReference>
<dbReference type="NCBIfam" id="TIGR01032">
    <property type="entry name" value="rplT_bact"/>
    <property type="match status" value="1"/>
</dbReference>
<sequence length="117" mass="13747">MPRVKRGVMHSKRRKKLLKQVKGYKWGRKNLIKLAQTAQTKAGAHAFMDRRKKKRTNRALWQIKINAFVREFGLSYSRFMDGLKKNNIEIDRKILADLAVNNKKVLSKIVEKVNVKK</sequence>
<evidence type="ECO:0000256" key="1">
    <source>
        <dbReference type="ARBA" id="ARBA00007698"/>
    </source>
</evidence>
<dbReference type="GO" id="GO:0019843">
    <property type="term" value="F:rRNA binding"/>
    <property type="evidence" value="ECO:0007669"/>
    <property type="project" value="UniProtKB-UniRule"/>
</dbReference>
<dbReference type="Proteomes" id="UP000233517">
    <property type="component" value="Unassembled WGS sequence"/>
</dbReference>
<dbReference type="GO" id="GO:0005840">
    <property type="term" value="C:ribosome"/>
    <property type="evidence" value="ECO:0007669"/>
    <property type="project" value="UniProtKB-KW"/>
</dbReference>
<dbReference type="HAMAP" id="MF_00382">
    <property type="entry name" value="Ribosomal_bL20"/>
    <property type="match status" value="1"/>
</dbReference>
<evidence type="ECO:0000256" key="5">
    <source>
        <dbReference type="HAMAP-Rule" id="MF_00382"/>
    </source>
</evidence>
<accession>A0A2N2EA88</accession>
<dbReference type="GO" id="GO:0000027">
    <property type="term" value="P:ribosomal large subunit assembly"/>
    <property type="evidence" value="ECO:0007669"/>
    <property type="project" value="UniProtKB-UniRule"/>
</dbReference>
<keyword evidence="3 5" id="KW-0687">Ribonucleoprotein</keyword>
<evidence type="ECO:0000256" key="4">
    <source>
        <dbReference type="ARBA" id="ARBA00035172"/>
    </source>
</evidence>
<dbReference type="Gene3D" id="1.10.1900.20">
    <property type="entry name" value="Ribosomal protein L20"/>
    <property type="match status" value="1"/>
</dbReference>
<dbReference type="GO" id="GO:1990904">
    <property type="term" value="C:ribonucleoprotein complex"/>
    <property type="evidence" value="ECO:0007669"/>
    <property type="project" value="UniProtKB-KW"/>
</dbReference>
<dbReference type="EMBL" id="PHAI01000001">
    <property type="protein sequence ID" value="PKM91631.1"/>
    <property type="molecule type" value="Genomic_DNA"/>
</dbReference>
<keyword evidence="5 6" id="KW-0699">rRNA-binding</keyword>
<dbReference type="GO" id="GO:0003735">
    <property type="term" value="F:structural constituent of ribosome"/>
    <property type="evidence" value="ECO:0007669"/>
    <property type="project" value="InterPro"/>
</dbReference>
<dbReference type="FunFam" id="1.10.1900.20:FF:000001">
    <property type="entry name" value="50S ribosomal protein L20"/>
    <property type="match status" value="1"/>
</dbReference>
<dbReference type="InterPro" id="IPR035566">
    <property type="entry name" value="Ribosomal_protein_bL20_C"/>
</dbReference>
<dbReference type="SUPFAM" id="SSF74731">
    <property type="entry name" value="Ribosomal protein L20"/>
    <property type="match status" value="1"/>
</dbReference>
<gene>
    <name evidence="5" type="primary">rplT</name>
    <name evidence="7" type="ORF">CVU82_00255</name>
</gene>
<dbReference type="AlphaFoldDB" id="A0A2N2EA88"/>
<comment type="similarity">
    <text evidence="1 5 6">Belongs to the bacterial ribosomal protein bL20 family.</text>
</comment>
<dbReference type="PRINTS" id="PR00062">
    <property type="entry name" value="RIBOSOMALL20"/>
</dbReference>
<proteinExistence type="inferred from homology"/>
<keyword evidence="5 6" id="KW-0694">RNA-binding</keyword>
<keyword evidence="2 5" id="KW-0689">Ribosomal protein</keyword>
<dbReference type="GO" id="GO:0006412">
    <property type="term" value="P:translation"/>
    <property type="evidence" value="ECO:0007669"/>
    <property type="project" value="InterPro"/>
</dbReference>
<protein>
    <recommendedName>
        <fullName evidence="4 5">Large ribosomal subunit protein bL20</fullName>
    </recommendedName>
</protein>
<comment type="caution">
    <text evidence="7">The sequence shown here is derived from an EMBL/GenBank/DDBJ whole genome shotgun (WGS) entry which is preliminary data.</text>
</comment>
<evidence type="ECO:0000256" key="2">
    <source>
        <dbReference type="ARBA" id="ARBA00022980"/>
    </source>
</evidence>
<name>A0A2N2EA88_9BACT</name>
<dbReference type="InterPro" id="IPR005813">
    <property type="entry name" value="Ribosomal_bL20"/>
</dbReference>
<dbReference type="CDD" id="cd07026">
    <property type="entry name" value="Ribosomal_L20"/>
    <property type="match status" value="1"/>
</dbReference>
<dbReference type="Pfam" id="PF00453">
    <property type="entry name" value="Ribosomal_L20"/>
    <property type="match status" value="1"/>
</dbReference>
<reference evidence="7 8" key="1">
    <citation type="journal article" date="2017" name="ISME J.">
        <title>Potential for microbial H2 and metal transformations associated with novel bacteria and archaea in deep terrestrial subsurface sediments.</title>
        <authorList>
            <person name="Hernsdorf A.W."/>
            <person name="Amano Y."/>
            <person name="Miyakawa K."/>
            <person name="Ise K."/>
            <person name="Suzuki Y."/>
            <person name="Anantharaman K."/>
            <person name="Probst A."/>
            <person name="Burstein D."/>
            <person name="Thomas B.C."/>
            <person name="Banfield J.F."/>
        </authorList>
    </citation>
    <scope>NUCLEOTIDE SEQUENCE [LARGE SCALE GENOMIC DNA]</scope>
    <source>
        <strain evidence="7">HGW-Falkowbacteria-1</strain>
    </source>
</reference>
<evidence type="ECO:0000256" key="3">
    <source>
        <dbReference type="ARBA" id="ARBA00023274"/>
    </source>
</evidence>
<organism evidence="7 8">
    <name type="scientific">Candidatus Falkowbacteria bacterium HGW-Falkowbacteria-1</name>
    <dbReference type="NCBI Taxonomy" id="2013768"/>
    <lineage>
        <taxon>Bacteria</taxon>
        <taxon>Candidatus Falkowiibacteriota</taxon>
    </lineage>
</organism>
<evidence type="ECO:0000256" key="6">
    <source>
        <dbReference type="RuleBase" id="RU000560"/>
    </source>
</evidence>